<reference evidence="1" key="1">
    <citation type="submission" date="2021-02" db="EMBL/GenBank/DDBJ databases">
        <authorList>
            <person name="Nowell W R."/>
        </authorList>
    </citation>
    <scope>NUCLEOTIDE SEQUENCE</scope>
</reference>
<dbReference type="EMBL" id="CAJOBB010006982">
    <property type="protein sequence ID" value="CAF4175256.1"/>
    <property type="molecule type" value="Genomic_DNA"/>
</dbReference>
<evidence type="ECO:0000313" key="1">
    <source>
        <dbReference type="EMBL" id="CAF1284890.1"/>
    </source>
</evidence>
<accession>A0A815CKG4</accession>
<evidence type="ECO:0000313" key="2">
    <source>
        <dbReference type="EMBL" id="CAF4175256.1"/>
    </source>
</evidence>
<sequence>MARITEEDDQDISDNYYRNLRNILKAHYHDLLINRARGHPLATDDDDEDNVADHDLRYPYSNSSLFPGHGILAVDGRRRRRRRHSA</sequence>
<dbReference type="EMBL" id="CAJNOE010000599">
    <property type="protein sequence ID" value="CAF1284890.1"/>
    <property type="molecule type" value="Genomic_DNA"/>
</dbReference>
<gene>
    <name evidence="1" type="ORF">IZO911_LOCUS33179</name>
    <name evidence="2" type="ORF">KXQ929_LOCUS38630</name>
</gene>
<evidence type="ECO:0000313" key="3">
    <source>
        <dbReference type="Proteomes" id="UP000663860"/>
    </source>
</evidence>
<name>A0A815CKG4_9BILA</name>
<organism evidence="1 3">
    <name type="scientific">Adineta steineri</name>
    <dbReference type="NCBI Taxonomy" id="433720"/>
    <lineage>
        <taxon>Eukaryota</taxon>
        <taxon>Metazoa</taxon>
        <taxon>Spiralia</taxon>
        <taxon>Gnathifera</taxon>
        <taxon>Rotifera</taxon>
        <taxon>Eurotatoria</taxon>
        <taxon>Bdelloidea</taxon>
        <taxon>Adinetida</taxon>
        <taxon>Adinetidae</taxon>
        <taxon>Adineta</taxon>
    </lineage>
</organism>
<comment type="caution">
    <text evidence="1">The sequence shown here is derived from an EMBL/GenBank/DDBJ whole genome shotgun (WGS) entry which is preliminary data.</text>
</comment>
<dbReference type="AlphaFoldDB" id="A0A815CKG4"/>
<dbReference type="Proteomes" id="UP000663868">
    <property type="component" value="Unassembled WGS sequence"/>
</dbReference>
<proteinExistence type="predicted"/>
<dbReference type="Proteomes" id="UP000663860">
    <property type="component" value="Unassembled WGS sequence"/>
</dbReference>
<protein>
    <submittedName>
        <fullName evidence="1">Uncharacterized protein</fullName>
    </submittedName>
</protein>